<evidence type="ECO:0000313" key="2">
    <source>
        <dbReference type="Proteomes" id="UP000813215"/>
    </source>
</evidence>
<dbReference type="Pfam" id="PF00805">
    <property type="entry name" value="Pentapeptide"/>
    <property type="match status" value="1"/>
</dbReference>
<dbReference type="AlphaFoldDB" id="A0A9E3HCP8"/>
<accession>A0A9E3HCP8</accession>
<evidence type="ECO:0000313" key="1">
    <source>
        <dbReference type="EMBL" id="MBW4434390.1"/>
    </source>
</evidence>
<reference evidence="1" key="2">
    <citation type="journal article" date="2022" name="Microbiol. Resour. Announc.">
        <title>Metagenome Sequencing to Explore Phylogenomics of Terrestrial Cyanobacteria.</title>
        <authorList>
            <person name="Ward R.D."/>
            <person name="Stajich J.E."/>
            <person name="Johansen J.R."/>
            <person name="Huntemann M."/>
            <person name="Clum A."/>
            <person name="Foster B."/>
            <person name="Foster B."/>
            <person name="Roux S."/>
            <person name="Palaniappan K."/>
            <person name="Varghese N."/>
            <person name="Mukherjee S."/>
            <person name="Reddy T.B.K."/>
            <person name="Daum C."/>
            <person name="Copeland A."/>
            <person name="Chen I.A."/>
            <person name="Ivanova N.N."/>
            <person name="Kyrpides N.C."/>
            <person name="Shapiro N."/>
            <person name="Eloe-Fadrosh E.A."/>
            <person name="Pietrasiak N."/>
        </authorList>
    </citation>
    <scope>NUCLEOTIDE SEQUENCE</scope>
    <source>
        <strain evidence="1">HA4357-MV3</strain>
    </source>
</reference>
<reference evidence="1" key="1">
    <citation type="submission" date="2021-05" db="EMBL/GenBank/DDBJ databases">
        <authorList>
            <person name="Pietrasiak N."/>
            <person name="Ward R."/>
            <person name="Stajich J.E."/>
            <person name="Kurbessoian T."/>
        </authorList>
    </citation>
    <scope>NUCLEOTIDE SEQUENCE</scope>
    <source>
        <strain evidence="1">HA4357-MV3</strain>
    </source>
</reference>
<proteinExistence type="predicted"/>
<organism evidence="1 2">
    <name type="scientific">Pelatocladus maniniholoensis HA4357-MV3</name>
    <dbReference type="NCBI Taxonomy" id="1117104"/>
    <lineage>
        <taxon>Bacteria</taxon>
        <taxon>Bacillati</taxon>
        <taxon>Cyanobacteriota</taxon>
        <taxon>Cyanophyceae</taxon>
        <taxon>Nostocales</taxon>
        <taxon>Nostocaceae</taxon>
        <taxon>Pelatocladus</taxon>
    </lineage>
</organism>
<comment type="caution">
    <text evidence="1">The sequence shown here is derived from an EMBL/GenBank/DDBJ whole genome shotgun (WGS) entry which is preliminary data.</text>
</comment>
<dbReference type="SUPFAM" id="SSF141571">
    <property type="entry name" value="Pentapeptide repeat-like"/>
    <property type="match status" value="1"/>
</dbReference>
<dbReference type="Gene3D" id="2.160.20.80">
    <property type="entry name" value="E3 ubiquitin-protein ligase SopA"/>
    <property type="match status" value="1"/>
</dbReference>
<gene>
    <name evidence="1" type="ORF">KME28_22400</name>
</gene>
<name>A0A9E3HCP8_9NOST</name>
<dbReference type="EMBL" id="JAHHHW010000129">
    <property type="protein sequence ID" value="MBW4434390.1"/>
    <property type="molecule type" value="Genomic_DNA"/>
</dbReference>
<dbReference type="InterPro" id="IPR001646">
    <property type="entry name" value="5peptide_repeat"/>
</dbReference>
<sequence length="108" mass="11778">MDFGATAKYLVRGGTRLKRITLRGFDLAGIDLQGTFLASADLQECNLHLAGANLIVSHYLGFCTITNRPTINECQSLQPKQPNGKTHRRLATSNLAPPAFNSPLHLNC</sequence>
<protein>
    <submittedName>
        <fullName evidence="1">Pentapeptide repeat-containing protein</fullName>
    </submittedName>
</protein>
<dbReference type="Proteomes" id="UP000813215">
    <property type="component" value="Unassembled WGS sequence"/>
</dbReference>